<gene>
    <name evidence="1" type="ORF">J2TS6_48450</name>
</gene>
<dbReference type="RefSeq" id="WP_212958577.1">
    <property type="nucleotide sequence ID" value="NZ_BORQ01000007.1"/>
</dbReference>
<evidence type="ECO:0000313" key="2">
    <source>
        <dbReference type="Proteomes" id="UP000679779"/>
    </source>
</evidence>
<dbReference type="Proteomes" id="UP000679779">
    <property type="component" value="Unassembled WGS sequence"/>
</dbReference>
<comment type="caution">
    <text evidence="1">The sequence shown here is derived from an EMBL/GenBank/DDBJ whole genome shotgun (WGS) entry which is preliminary data.</text>
</comment>
<reference evidence="1" key="1">
    <citation type="submission" date="2021-03" db="EMBL/GenBank/DDBJ databases">
        <title>Antimicrobial resistance genes in bacteria isolated from Japanese honey, and their potential for conferring macrolide and lincosamide resistance in the American foulbrood pathogen Paenibacillus larvae.</title>
        <authorList>
            <person name="Okamoto M."/>
            <person name="Kumagai M."/>
            <person name="Kanamori H."/>
            <person name="Takamatsu D."/>
        </authorList>
    </citation>
    <scope>NUCLEOTIDE SEQUENCE</scope>
    <source>
        <strain evidence="1">J2TS6</strain>
    </source>
</reference>
<dbReference type="AlphaFoldDB" id="A0A919XL10"/>
<name>A0A919XL10_9BACL</name>
<proteinExistence type="predicted"/>
<dbReference type="EMBL" id="BORQ01000007">
    <property type="protein sequence ID" value="GIO33704.1"/>
    <property type="molecule type" value="Genomic_DNA"/>
</dbReference>
<keyword evidence="2" id="KW-1185">Reference proteome</keyword>
<organism evidence="1 2">
    <name type="scientific">Paenibacillus albilobatus</name>
    <dbReference type="NCBI Taxonomy" id="2716884"/>
    <lineage>
        <taxon>Bacteria</taxon>
        <taxon>Bacillati</taxon>
        <taxon>Bacillota</taxon>
        <taxon>Bacilli</taxon>
        <taxon>Bacillales</taxon>
        <taxon>Paenibacillaceae</taxon>
        <taxon>Paenibacillus</taxon>
    </lineage>
</organism>
<accession>A0A919XL10</accession>
<protein>
    <submittedName>
        <fullName evidence="1">Uncharacterized protein</fullName>
    </submittedName>
</protein>
<sequence>MGVTISARSESELFQMLRSCLSPEIRTDIDRYLYAYEMYLDEPDPAAREVLLGEMKCYERKYNLEFDHKKSRPEERTKSNYPNR</sequence>
<evidence type="ECO:0000313" key="1">
    <source>
        <dbReference type="EMBL" id="GIO33704.1"/>
    </source>
</evidence>